<feature type="region of interest" description="Disordered" evidence="5">
    <location>
        <begin position="512"/>
        <end position="536"/>
    </location>
</feature>
<dbReference type="Gene3D" id="3.60.10.10">
    <property type="entry name" value="Endonuclease/exonuclease/phosphatase"/>
    <property type="match status" value="1"/>
</dbReference>
<feature type="region of interest" description="Disordered" evidence="5">
    <location>
        <begin position="471"/>
        <end position="490"/>
    </location>
</feature>
<evidence type="ECO:0000256" key="5">
    <source>
        <dbReference type="SAM" id="MobiDB-lite"/>
    </source>
</evidence>
<comment type="subcellular location">
    <subcellularLocation>
        <location evidence="1">Nucleus</location>
    </subcellularLocation>
</comment>
<evidence type="ECO:0000256" key="4">
    <source>
        <dbReference type="SAM" id="Coils"/>
    </source>
</evidence>
<dbReference type="FunFam" id="1.20.5.170:FF:000036">
    <property type="entry name" value="ABSCISIC ACID-INSENSITIVE 5-like protein 2"/>
    <property type="match status" value="1"/>
</dbReference>
<evidence type="ECO:0000256" key="2">
    <source>
        <dbReference type="ARBA" id="ARBA00023125"/>
    </source>
</evidence>
<name>A0A6L2KQF8_TANCI</name>
<protein>
    <submittedName>
        <fullName evidence="7">Abscisic acid-insensitive 5-like protein 5 isoform X1</fullName>
    </submittedName>
</protein>
<dbReference type="GO" id="GO:0003700">
    <property type="term" value="F:DNA-binding transcription factor activity"/>
    <property type="evidence" value="ECO:0007669"/>
    <property type="project" value="InterPro"/>
</dbReference>
<keyword evidence="4" id="KW-0175">Coiled coil</keyword>
<sequence length="1348" mass="152174">MSFKNFGSQPAEVGSGNGRPPGGPGGFHLARQGSIYALTFDELQNTMGSIGKDFGSMNMDELLKSIWNAEEVQTTGPDTGNGVQEGGVVDGGANIQRQGSLTLPRTLSQKTVDDVWREISKEYNGFGEPNLPQRQQTLGEMTLEEFLVKAGVVREEAQLANKPNNNGLFANMTNSQNPPGFGDIGFQQAASRNANAAVNVNNGNQIAFQPANLPLSVNGVRSSQQQPHQQQPHQQQQLFPKQTNIPYGNHMALPSSKPLGSPVVRNGIMGMSDPKINGNSMVSNGMLQGGMVGPVTVSVGSPAVSSDGMGKNNGDTSSVSPSPYEFSGVVRGRKSGTVEKVVERRQRRMIKNRESAARSRARKQAYTMELEAEVSKLKEQNQELKRKAEMMEMQQNQQVMEMMNTQPGAKRRYLRKTHSGPCQNKTNLDHNKKIDEIRVNIGGNDENNDVMENKLDDEMNKTGDLNARYDDYSGIETNKPADNDSVSLSSDKKGFDCDKECLDDDLQEIKQDEISLESSGKSMLNDNKENENENSSPVKTYAHVTMNSKDSMNNHLRSIPTVLNDLGEEVVVFDEEMVKLGSKKWELTLCGQCVGHHMSLPMLNYHLRRMWATYGFKEIIDNANGRWLFKFNKEEGLSEVAAKSPWIVNGKPLIVYKWDPEIGLDRIEPKVLLVWVKLVNMPMEAWTNEGISAIASCIGKPKIMDSMISYVYKNGLGRTEFARVLVEIEAVKGNAEVSKQGIPQNRYMGRRVENENKIWQQKHNGSKIVPDKEKGQNQSNKERSFDEKFPRLTKQNNHNSKNKEVGESSNKFSVLNGINDDDILDLNMLKDKMLVDKYLNIKIHPSTEKMKNWSKEIREYFKRSWDSDREKEKNEMIDRMEGIVEDVVEDSSFVVKNVTANVINGRIFGQWEWVSNARFCMSGCRIVVGWNPDVVRMMGIHESKQQMLCLIENNKDHSKVFCSFIYASNSSSERRELWKELDMAKNSICDNPCIQMGDFNVSLHFNEHTAGRSAIDGDMHEFMECVNSLEIEDVCSSGLHFTWIKSPSIPTTSVMKKLDRIMANEKFIGTYIILRENLKDAQNAVNDQPYDNERKRIAVDVLNDYNEAMADEDKFFQMAKVEWLNEGDRNTAYFHKVVKSKRNKNRIMSINNSQGVVVEGNDIVTEFVKHFEKFIGQSQDVEPIGELEGIFTNTLSHAPGPDGYSSCFFKKAWIVVGKDVCQVVKDFSVYSQSYVCGSDGNTWKRFKGTDIPNDWTSIIDNMAAKFHNRSINSVLSKIVLGAALYYIWHERNKRQFTNERRNVDDLSRIILDTVRLKLSSIKVIKTVFVESVEKEWGVKFKNVQHSKI</sequence>
<dbReference type="Pfam" id="PF00170">
    <property type="entry name" value="bZIP_1"/>
    <property type="match status" value="1"/>
</dbReference>
<proteinExistence type="predicted"/>
<dbReference type="GO" id="GO:0005634">
    <property type="term" value="C:nucleus"/>
    <property type="evidence" value="ECO:0007669"/>
    <property type="project" value="UniProtKB-SubCell"/>
</dbReference>
<feature type="region of interest" description="Disordered" evidence="5">
    <location>
        <begin position="759"/>
        <end position="808"/>
    </location>
</feature>
<dbReference type="Pfam" id="PF14111">
    <property type="entry name" value="DUF4283"/>
    <property type="match status" value="1"/>
</dbReference>
<feature type="region of interest" description="Disordered" evidence="5">
    <location>
        <begin position="217"/>
        <end position="237"/>
    </location>
</feature>
<keyword evidence="2" id="KW-0238">DNA-binding</keyword>
<comment type="caution">
    <text evidence="7">The sequence shown here is derived from an EMBL/GenBank/DDBJ whole genome shotgun (WGS) entry which is preliminary data.</text>
</comment>
<feature type="domain" description="BZIP" evidence="6">
    <location>
        <begin position="342"/>
        <end position="394"/>
    </location>
</feature>
<feature type="region of interest" description="Disordered" evidence="5">
    <location>
        <begin position="1"/>
        <end position="28"/>
    </location>
</feature>
<gene>
    <name evidence="7" type="ORF">Tci_023656</name>
</gene>
<dbReference type="GO" id="GO:0045893">
    <property type="term" value="P:positive regulation of DNA-templated transcription"/>
    <property type="evidence" value="ECO:0007669"/>
    <property type="project" value="InterPro"/>
</dbReference>
<dbReference type="EMBL" id="BKCJ010002903">
    <property type="protein sequence ID" value="GEU51678.1"/>
    <property type="molecule type" value="Genomic_DNA"/>
</dbReference>
<dbReference type="InterPro" id="IPR043452">
    <property type="entry name" value="BZIP46-like"/>
</dbReference>
<dbReference type="CDD" id="cd14707">
    <property type="entry name" value="bZIP_plant_BZIP46"/>
    <property type="match status" value="1"/>
</dbReference>
<dbReference type="InterPro" id="IPR036691">
    <property type="entry name" value="Endo/exonu/phosph_ase_sf"/>
</dbReference>
<dbReference type="InterPro" id="IPR004827">
    <property type="entry name" value="bZIP"/>
</dbReference>
<feature type="compositionally biased region" description="Basic and acidic residues" evidence="5">
    <location>
        <begin position="769"/>
        <end position="790"/>
    </location>
</feature>
<dbReference type="PANTHER" id="PTHR22952">
    <property type="entry name" value="CAMP-RESPONSE ELEMENT BINDING PROTEIN-RELATED"/>
    <property type="match status" value="1"/>
</dbReference>
<dbReference type="PANTHER" id="PTHR22952:SF446">
    <property type="entry name" value="ABSCISIC ACID-INSENSITIVE 5-LIKE PROTEIN 5-RELATED"/>
    <property type="match status" value="1"/>
</dbReference>
<organism evidence="7">
    <name type="scientific">Tanacetum cinerariifolium</name>
    <name type="common">Dalmatian daisy</name>
    <name type="synonym">Chrysanthemum cinerariifolium</name>
    <dbReference type="NCBI Taxonomy" id="118510"/>
    <lineage>
        <taxon>Eukaryota</taxon>
        <taxon>Viridiplantae</taxon>
        <taxon>Streptophyta</taxon>
        <taxon>Embryophyta</taxon>
        <taxon>Tracheophyta</taxon>
        <taxon>Spermatophyta</taxon>
        <taxon>Magnoliopsida</taxon>
        <taxon>eudicotyledons</taxon>
        <taxon>Gunneridae</taxon>
        <taxon>Pentapetalae</taxon>
        <taxon>asterids</taxon>
        <taxon>campanulids</taxon>
        <taxon>Asterales</taxon>
        <taxon>Asteraceae</taxon>
        <taxon>Asteroideae</taxon>
        <taxon>Anthemideae</taxon>
        <taxon>Anthemidinae</taxon>
        <taxon>Tanacetum</taxon>
    </lineage>
</organism>
<evidence type="ECO:0000313" key="7">
    <source>
        <dbReference type="EMBL" id="GEU51678.1"/>
    </source>
</evidence>
<dbReference type="SUPFAM" id="SSF57959">
    <property type="entry name" value="Leucine zipper domain"/>
    <property type="match status" value="1"/>
</dbReference>
<dbReference type="SUPFAM" id="SSF56219">
    <property type="entry name" value="DNase I-like"/>
    <property type="match status" value="1"/>
</dbReference>
<dbReference type="SMART" id="SM00338">
    <property type="entry name" value="BRLZ"/>
    <property type="match status" value="1"/>
</dbReference>
<feature type="compositionally biased region" description="Gly residues" evidence="5">
    <location>
        <begin position="15"/>
        <end position="26"/>
    </location>
</feature>
<feature type="coiled-coil region" evidence="4">
    <location>
        <begin position="363"/>
        <end position="397"/>
    </location>
</feature>
<evidence type="ECO:0000259" key="6">
    <source>
        <dbReference type="PROSITE" id="PS50217"/>
    </source>
</evidence>
<accession>A0A6L2KQF8</accession>
<dbReference type="InterPro" id="IPR025558">
    <property type="entry name" value="DUF4283"/>
</dbReference>
<dbReference type="InterPro" id="IPR046347">
    <property type="entry name" value="bZIP_sf"/>
</dbReference>
<dbReference type="PROSITE" id="PS00036">
    <property type="entry name" value="BZIP_BASIC"/>
    <property type="match status" value="1"/>
</dbReference>
<reference evidence="7" key="1">
    <citation type="journal article" date="2019" name="Sci. Rep.">
        <title>Draft genome of Tanacetum cinerariifolium, the natural source of mosquito coil.</title>
        <authorList>
            <person name="Yamashiro T."/>
            <person name="Shiraishi A."/>
            <person name="Satake H."/>
            <person name="Nakayama K."/>
        </authorList>
    </citation>
    <scope>NUCLEOTIDE SEQUENCE</scope>
</reference>
<feature type="region of interest" description="Disordered" evidence="5">
    <location>
        <begin position="305"/>
        <end position="328"/>
    </location>
</feature>
<dbReference type="GO" id="GO:0003677">
    <property type="term" value="F:DNA binding"/>
    <property type="evidence" value="ECO:0007669"/>
    <property type="project" value="UniProtKB-KW"/>
</dbReference>
<dbReference type="PROSITE" id="PS50217">
    <property type="entry name" value="BZIP"/>
    <property type="match status" value="1"/>
</dbReference>
<keyword evidence="3" id="KW-0539">Nucleus</keyword>
<evidence type="ECO:0000256" key="1">
    <source>
        <dbReference type="ARBA" id="ARBA00004123"/>
    </source>
</evidence>
<feature type="compositionally biased region" description="Low complexity" evidence="5">
    <location>
        <begin position="224"/>
        <end position="237"/>
    </location>
</feature>
<evidence type="ECO:0000256" key="3">
    <source>
        <dbReference type="ARBA" id="ARBA00023242"/>
    </source>
</evidence>
<dbReference type="Gene3D" id="1.20.5.170">
    <property type="match status" value="1"/>
</dbReference>